<feature type="region of interest" description="Disordered" evidence="2">
    <location>
        <begin position="1"/>
        <end position="46"/>
    </location>
</feature>
<keyword evidence="1" id="KW-0103">Bromodomain</keyword>
<dbReference type="EMBL" id="RCMI01000299">
    <property type="protein sequence ID" value="KAG2919109.1"/>
    <property type="molecule type" value="Genomic_DNA"/>
</dbReference>
<evidence type="ECO:0000313" key="4">
    <source>
        <dbReference type="EMBL" id="KAG2919109.1"/>
    </source>
</evidence>
<dbReference type="EMBL" id="RCMG01000324">
    <property type="protein sequence ID" value="KAG2856636.1"/>
    <property type="molecule type" value="Genomic_DNA"/>
</dbReference>
<evidence type="ECO:0000313" key="5">
    <source>
        <dbReference type="EMBL" id="KAG2937445.1"/>
    </source>
</evidence>
<evidence type="ECO:0000256" key="1">
    <source>
        <dbReference type="ARBA" id="ARBA00023117"/>
    </source>
</evidence>
<accession>A0A8T1D9S1</accession>
<evidence type="ECO:0000313" key="6">
    <source>
        <dbReference type="Proteomes" id="UP000736787"/>
    </source>
</evidence>
<protein>
    <recommendedName>
        <fullName evidence="7">Bromo domain-containing protein</fullName>
    </recommendedName>
</protein>
<dbReference type="SUPFAM" id="SSF47370">
    <property type="entry name" value="Bromodomain"/>
    <property type="match status" value="1"/>
</dbReference>
<organism evidence="5 6">
    <name type="scientific">Phytophthora cactorum</name>
    <dbReference type="NCBI Taxonomy" id="29920"/>
    <lineage>
        <taxon>Eukaryota</taxon>
        <taxon>Sar</taxon>
        <taxon>Stramenopiles</taxon>
        <taxon>Oomycota</taxon>
        <taxon>Peronosporomycetes</taxon>
        <taxon>Peronosporales</taxon>
        <taxon>Peronosporaceae</taxon>
        <taxon>Phytophthora</taxon>
    </lineage>
</organism>
<sequence>MGLNTRALSCERGKTSAASKRQAFEQSAPTLEPSGGGLATPAPADATVTPHGVKRALGAAPTCAPSDKKLKLEVKEGAPCGQETEGENTGTVVIRKQRCLTVRSSSRSAALSPLNAATAEQIRQHLRDVRRELFLRPILAIVSKLMFHKGNHGFFNVRVDPVVWNIPHYFEVVKHPMDLAIVKNKCLNLKTHRTRVGGNAAQGI</sequence>
<evidence type="ECO:0000313" key="3">
    <source>
        <dbReference type="EMBL" id="KAG2856636.1"/>
    </source>
</evidence>
<dbReference type="Proteomes" id="UP000735874">
    <property type="component" value="Unassembled WGS sequence"/>
</dbReference>
<proteinExistence type="predicted"/>
<dbReference type="EMBL" id="RCMK01000307">
    <property type="protein sequence ID" value="KAG2937445.1"/>
    <property type="molecule type" value="Genomic_DNA"/>
</dbReference>
<dbReference type="Proteomes" id="UP000736787">
    <property type="component" value="Unassembled WGS sequence"/>
</dbReference>
<name>A0A8T1D9S1_9STRA</name>
<dbReference type="Proteomes" id="UP000774804">
    <property type="component" value="Unassembled WGS sequence"/>
</dbReference>
<comment type="caution">
    <text evidence="5">The sequence shown here is derived from an EMBL/GenBank/DDBJ whole genome shotgun (WGS) entry which is preliminary data.</text>
</comment>
<reference evidence="5" key="1">
    <citation type="submission" date="2018-10" db="EMBL/GenBank/DDBJ databases">
        <title>Effector identification in a new, highly contiguous assembly of the strawberry crown rot pathogen Phytophthora cactorum.</title>
        <authorList>
            <person name="Armitage A.D."/>
            <person name="Nellist C.F."/>
            <person name="Bates H."/>
            <person name="Vickerstaff R.J."/>
            <person name="Harrison R.J."/>
        </authorList>
    </citation>
    <scope>NUCLEOTIDE SEQUENCE</scope>
    <source>
        <strain evidence="3">15-7</strain>
        <strain evidence="4">4032</strain>
        <strain evidence="5">4040</strain>
    </source>
</reference>
<dbReference type="AlphaFoldDB" id="A0A8T1D9S1"/>
<feature type="compositionally biased region" description="Polar residues" evidence="2">
    <location>
        <begin position="16"/>
        <end position="29"/>
    </location>
</feature>
<dbReference type="InterPro" id="IPR036427">
    <property type="entry name" value="Bromodomain-like_sf"/>
</dbReference>
<evidence type="ECO:0008006" key="7">
    <source>
        <dbReference type="Google" id="ProtNLM"/>
    </source>
</evidence>
<dbReference type="Gene3D" id="1.20.920.10">
    <property type="entry name" value="Bromodomain-like"/>
    <property type="match status" value="1"/>
</dbReference>
<dbReference type="VEuPathDB" id="FungiDB:PC110_g14235"/>
<evidence type="ECO:0000256" key="2">
    <source>
        <dbReference type="SAM" id="MobiDB-lite"/>
    </source>
</evidence>
<gene>
    <name evidence="3" type="ORF">PC113_g11392</name>
    <name evidence="4" type="ORF">PC115_g10245</name>
    <name evidence="5" type="ORF">PC117_g11678</name>
</gene>